<sequence>MPNLTNPVAPQELLVVGAALQTGIFDILKQGSCSLEELAKKLDFDLRALWTVNESLVSLGYLQFNSDKYSLTSEAEEILFNEQSDKYVGYSLIHTFNVIKAWTTIPEVLKTGAPLERVRDQQDIKGFMAAMKKSAKETSDDIITICLRDLPIGSKVLDLGGGPLNYARPFAAAGAEVTVQDKPEVCEVMEKNLLENERIKFVPGDFTEEVIEGQFDLAFLGNICHIYGPEGNTLLFKRVHKVLKPNGRIAILDFVRGVSKRAELFAVNMLVNTQTGGTWTLQQYTDWLKQAGFDDIQMHDIAGRQIILARVIT</sequence>
<evidence type="ECO:0000256" key="1">
    <source>
        <dbReference type="ARBA" id="ARBA00022603"/>
    </source>
</evidence>
<dbReference type="AlphaFoldDB" id="A0A1M6SCD8"/>
<dbReference type="SUPFAM" id="SSF53335">
    <property type="entry name" value="S-adenosyl-L-methionine-dependent methyltransferases"/>
    <property type="match status" value="1"/>
</dbReference>
<dbReference type="RefSeq" id="WP_072913328.1">
    <property type="nucleotide sequence ID" value="NZ_FRAR01000013.1"/>
</dbReference>
<dbReference type="OrthoDB" id="9810615at2"/>
<reference evidence="6" key="1">
    <citation type="submission" date="2016-11" db="EMBL/GenBank/DDBJ databases">
        <authorList>
            <person name="Varghese N."/>
            <person name="Submissions S."/>
        </authorList>
    </citation>
    <scope>NUCLEOTIDE SEQUENCE [LARGE SCALE GENOMIC DNA]</scope>
    <source>
        <strain evidence="6">DSM 10349</strain>
    </source>
</reference>
<evidence type="ECO:0000259" key="4">
    <source>
        <dbReference type="Pfam" id="PF00891"/>
    </source>
</evidence>
<accession>A0A1M6SCD8</accession>
<dbReference type="InterPro" id="IPR036388">
    <property type="entry name" value="WH-like_DNA-bd_sf"/>
</dbReference>
<dbReference type="PANTHER" id="PTHR43712">
    <property type="entry name" value="PUTATIVE (AFU_ORTHOLOGUE AFUA_4G14580)-RELATED"/>
    <property type="match status" value="1"/>
</dbReference>
<keyword evidence="6" id="KW-1185">Reference proteome</keyword>
<dbReference type="Pfam" id="PF00891">
    <property type="entry name" value="Methyltransf_2"/>
    <property type="match status" value="1"/>
</dbReference>
<dbReference type="EMBL" id="FRAR01000013">
    <property type="protein sequence ID" value="SHK42424.1"/>
    <property type="molecule type" value="Genomic_DNA"/>
</dbReference>
<dbReference type="Gene3D" id="3.40.50.150">
    <property type="entry name" value="Vaccinia Virus protein VP39"/>
    <property type="match status" value="1"/>
</dbReference>
<keyword evidence="2" id="KW-0808">Transferase</keyword>
<feature type="domain" description="O-methyltransferase C-terminal" evidence="4">
    <location>
        <begin position="118"/>
        <end position="293"/>
    </location>
</feature>
<dbReference type="PROSITE" id="PS51683">
    <property type="entry name" value="SAM_OMT_II"/>
    <property type="match status" value="1"/>
</dbReference>
<dbReference type="InterPro" id="IPR029063">
    <property type="entry name" value="SAM-dependent_MTases_sf"/>
</dbReference>
<dbReference type="PANTHER" id="PTHR43712:SF2">
    <property type="entry name" value="O-METHYLTRANSFERASE CICE"/>
    <property type="match status" value="1"/>
</dbReference>
<dbReference type="STRING" id="1121421.SAMN02745123_01806"/>
<dbReference type="GO" id="GO:0008171">
    <property type="term" value="F:O-methyltransferase activity"/>
    <property type="evidence" value="ECO:0007669"/>
    <property type="project" value="InterPro"/>
</dbReference>
<dbReference type="Proteomes" id="UP000183997">
    <property type="component" value="Unassembled WGS sequence"/>
</dbReference>
<protein>
    <submittedName>
        <fullName evidence="5">Dimerisation domain-containing protein</fullName>
    </submittedName>
</protein>
<evidence type="ECO:0000313" key="5">
    <source>
        <dbReference type="EMBL" id="SHK42424.1"/>
    </source>
</evidence>
<gene>
    <name evidence="5" type="ORF">SAMN02745123_01806</name>
</gene>
<keyword evidence="1" id="KW-0489">Methyltransferase</keyword>
<organism evidence="5 6">
    <name type="scientific">Desulforamulus aeronauticus DSM 10349</name>
    <dbReference type="NCBI Taxonomy" id="1121421"/>
    <lineage>
        <taxon>Bacteria</taxon>
        <taxon>Bacillati</taxon>
        <taxon>Bacillota</taxon>
        <taxon>Clostridia</taxon>
        <taxon>Eubacteriales</taxon>
        <taxon>Peptococcaceae</taxon>
        <taxon>Desulforamulus</taxon>
    </lineage>
</organism>
<dbReference type="Gene3D" id="1.10.10.10">
    <property type="entry name" value="Winged helix-like DNA-binding domain superfamily/Winged helix DNA-binding domain"/>
    <property type="match status" value="1"/>
</dbReference>
<dbReference type="GO" id="GO:0032259">
    <property type="term" value="P:methylation"/>
    <property type="evidence" value="ECO:0007669"/>
    <property type="project" value="UniProtKB-KW"/>
</dbReference>
<keyword evidence="3" id="KW-0949">S-adenosyl-L-methionine</keyword>
<evidence type="ECO:0000313" key="6">
    <source>
        <dbReference type="Proteomes" id="UP000183997"/>
    </source>
</evidence>
<dbReference type="CDD" id="cd02440">
    <property type="entry name" value="AdoMet_MTases"/>
    <property type="match status" value="1"/>
</dbReference>
<proteinExistence type="predicted"/>
<dbReference type="InterPro" id="IPR001077">
    <property type="entry name" value="COMT_C"/>
</dbReference>
<evidence type="ECO:0000256" key="2">
    <source>
        <dbReference type="ARBA" id="ARBA00022679"/>
    </source>
</evidence>
<evidence type="ECO:0000256" key="3">
    <source>
        <dbReference type="ARBA" id="ARBA00022691"/>
    </source>
</evidence>
<dbReference type="InterPro" id="IPR036390">
    <property type="entry name" value="WH_DNA-bd_sf"/>
</dbReference>
<dbReference type="InterPro" id="IPR016461">
    <property type="entry name" value="COMT-like"/>
</dbReference>
<name>A0A1M6SCD8_9FIRM</name>
<dbReference type="SUPFAM" id="SSF46785">
    <property type="entry name" value="Winged helix' DNA-binding domain"/>
    <property type="match status" value="1"/>
</dbReference>